<organism evidence="8 9">
    <name type="scientific">Desulfomonile tiedjei (strain ATCC 49306 / DSM 6799 / DCB-1)</name>
    <dbReference type="NCBI Taxonomy" id="706587"/>
    <lineage>
        <taxon>Bacteria</taxon>
        <taxon>Pseudomonadati</taxon>
        <taxon>Thermodesulfobacteriota</taxon>
        <taxon>Desulfomonilia</taxon>
        <taxon>Desulfomonilales</taxon>
        <taxon>Desulfomonilaceae</taxon>
        <taxon>Desulfomonile</taxon>
    </lineage>
</organism>
<gene>
    <name evidence="7" type="primary">lgt</name>
    <name evidence="8" type="ordered locus">Desti_1016</name>
</gene>
<dbReference type="HOGENOM" id="CLU_013386_1_0_7"/>
<dbReference type="PANTHER" id="PTHR30589">
    <property type="entry name" value="PROLIPOPROTEIN DIACYLGLYCERYL TRANSFERASE"/>
    <property type="match status" value="1"/>
</dbReference>
<comment type="subcellular location">
    <subcellularLocation>
        <location evidence="7">Cell inner membrane</location>
        <topology evidence="7">Multi-pass membrane protein</topology>
    </subcellularLocation>
</comment>
<feature type="transmembrane region" description="Helical" evidence="7">
    <location>
        <begin position="21"/>
        <end position="39"/>
    </location>
</feature>
<dbReference type="Proteomes" id="UP000006055">
    <property type="component" value="Chromosome"/>
</dbReference>
<evidence type="ECO:0000256" key="1">
    <source>
        <dbReference type="ARBA" id="ARBA00007150"/>
    </source>
</evidence>
<evidence type="ECO:0000256" key="4">
    <source>
        <dbReference type="ARBA" id="ARBA00022692"/>
    </source>
</evidence>
<keyword evidence="3 7" id="KW-0808">Transferase</keyword>
<feature type="transmembrane region" description="Helical" evidence="7">
    <location>
        <begin position="176"/>
        <end position="193"/>
    </location>
</feature>
<dbReference type="eggNOG" id="COG0682">
    <property type="taxonomic scope" value="Bacteria"/>
</dbReference>
<evidence type="ECO:0000256" key="2">
    <source>
        <dbReference type="ARBA" id="ARBA00022475"/>
    </source>
</evidence>
<feature type="transmembrane region" description="Helical" evidence="7">
    <location>
        <begin position="230"/>
        <end position="256"/>
    </location>
</feature>
<evidence type="ECO:0000256" key="5">
    <source>
        <dbReference type="ARBA" id="ARBA00022989"/>
    </source>
</evidence>
<dbReference type="UniPathway" id="UPA00664"/>
<keyword evidence="6 7" id="KW-0472">Membrane</keyword>
<dbReference type="AlphaFoldDB" id="I4C2E2"/>
<comment type="similarity">
    <text evidence="1 7">Belongs to the Lgt family.</text>
</comment>
<evidence type="ECO:0000313" key="8">
    <source>
        <dbReference type="EMBL" id="AFM23733.1"/>
    </source>
</evidence>
<evidence type="ECO:0000256" key="3">
    <source>
        <dbReference type="ARBA" id="ARBA00022679"/>
    </source>
</evidence>
<name>I4C2E2_DESTA</name>
<dbReference type="PANTHER" id="PTHR30589:SF0">
    <property type="entry name" value="PHOSPHATIDYLGLYCEROL--PROLIPOPROTEIN DIACYLGLYCERYL TRANSFERASE"/>
    <property type="match status" value="1"/>
</dbReference>
<comment type="catalytic activity">
    <reaction evidence="7">
        <text>L-cysteinyl-[prolipoprotein] + a 1,2-diacyl-sn-glycero-3-phospho-(1'-sn-glycerol) = an S-1,2-diacyl-sn-glyceryl-L-cysteinyl-[prolipoprotein] + sn-glycerol 1-phosphate + H(+)</text>
        <dbReference type="Rhea" id="RHEA:56712"/>
        <dbReference type="Rhea" id="RHEA-COMP:14679"/>
        <dbReference type="Rhea" id="RHEA-COMP:14680"/>
        <dbReference type="ChEBI" id="CHEBI:15378"/>
        <dbReference type="ChEBI" id="CHEBI:29950"/>
        <dbReference type="ChEBI" id="CHEBI:57685"/>
        <dbReference type="ChEBI" id="CHEBI:64716"/>
        <dbReference type="ChEBI" id="CHEBI:140658"/>
        <dbReference type="EC" id="2.5.1.145"/>
    </reaction>
</comment>
<dbReference type="GO" id="GO:0008961">
    <property type="term" value="F:phosphatidylglycerol-prolipoprotein diacylglyceryl transferase activity"/>
    <property type="evidence" value="ECO:0007669"/>
    <property type="project" value="UniProtKB-UniRule"/>
</dbReference>
<proteinExistence type="inferred from homology"/>
<feature type="transmembrane region" description="Helical" evidence="7">
    <location>
        <begin position="92"/>
        <end position="114"/>
    </location>
</feature>
<sequence length="275" mass="30667">MAALTCPFIDPVLVRLGPLEIRWYGVMYLLGFIAGYYVIKSELRRKQGPIPAENADDLLFYLVVGLLLGGRIGYVLFYNLPAYIAAPWEILYVWHGGMSFHGGLLGMILAGVVFSRTRNANFWSLADIGALASPIGLMLGRIGNFINCELFGRVTDLPWGIVFPDGGNLPRHPSQLYEAFFEGPVLFLILWILRVRTAVHGQVLAAFLVGYGLARFSIEFLREPDPQLGYLFFGLTMGQLLCIGMMIAGAALFTYLRYYGVPTEKRSDRTSRVKP</sequence>
<feature type="transmembrane region" description="Helical" evidence="7">
    <location>
        <begin position="59"/>
        <end position="80"/>
    </location>
</feature>
<dbReference type="NCBIfam" id="TIGR00544">
    <property type="entry name" value="lgt"/>
    <property type="match status" value="1"/>
</dbReference>
<feature type="binding site" evidence="7">
    <location>
        <position position="141"/>
    </location>
    <ligand>
        <name>a 1,2-diacyl-sn-glycero-3-phospho-(1'-sn-glycerol)</name>
        <dbReference type="ChEBI" id="CHEBI:64716"/>
    </ligand>
</feature>
<keyword evidence="4 7" id="KW-0812">Transmembrane</keyword>
<dbReference type="HAMAP" id="MF_01147">
    <property type="entry name" value="Lgt"/>
    <property type="match status" value="1"/>
</dbReference>
<keyword evidence="2 7" id="KW-1003">Cell membrane</keyword>
<comment type="function">
    <text evidence="7">Catalyzes the transfer of the diacylglyceryl group from phosphatidylglycerol to the sulfhydryl group of the N-terminal cysteine of a prolipoprotein, the first step in the formation of mature lipoproteins.</text>
</comment>
<dbReference type="Pfam" id="PF01790">
    <property type="entry name" value="LGT"/>
    <property type="match status" value="1"/>
</dbReference>
<dbReference type="GO" id="GO:0005886">
    <property type="term" value="C:plasma membrane"/>
    <property type="evidence" value="ECO:0007669"/>
    <property type="project" value="UniProtKB-SubCell"/>
</dbReference>
<reference evidence="9" key="1">
    <citation type="submission" date="2012-06" db="EMBL/GenBank/DDBJ databases">
        <title>Complete sequence of chromosome of Desulfomonile tiedjei DSM 6799.</title>
        <authorList>
            <person name="Lucas S."/>
            <person name="Copeland A."/>
            <person name="Lapidus A."/>
            <person name="Glavina del Rio T."/>
            <person name="Dalin E."/>
            <person name="Tice H."/>
            <person name="Bruce D."/>
            <person name="Goodwin L."/>
            <person name="Pitluck S."/>
            <person name="Peters L."/>
            <person name="Ovchinnikova G."/>
            <person name="Zeytun A."/>
            <person name="Lu M."/>
            <person name="Kyrpides N."/>
            <person name="Mavromatis K."/>
            <person name="Ivanova N."/>
            <person name="Brettin T."/>
            <person name="Detter J.C."/>
            <person name="Han C."/>
            <person name="Larimer F."/>
            <person name="Land M."/>
            <person name="Hauser L."/>
            <person name="Markowitz V."/>
            <person name="Cheng J.-F."/>
            <person name="Hugenholtz P."/>
            <person name="Woyke T."/>
            <person name="Wu D."/>
            <person name="Spring S."/>
            <person name="Schroeder M."/>
            <person name="Brambilla E."/>
            <person name="Klenk H.-P."/>
            <person name="Eisen J.A."/>
        </authorList>
    </citation>
    <scope>NUCLEOTIDE SEQUENCE [LARGE SCALE GENOMIC DNA]</scope>
    <source>
        <strain evidence="9">ATCC 49306 / DSM 6799 / DCB-1</strain>
    </source>
</reference>
<dbReference type="PATRIC" id="fig|706587.4.peg.1160"/>
<dbReference type="InterPro" id="IPR001640">
    <property type="entry name" value="Lgt"/>
</dbReference>
<keyword evidence="9" id="KW-1185">Reference proteome</keyword>
<dbReference type="KEGG" id="dti:Desti_1016"/>
<accession>I4C2E2</accession>
<dbReference type="GO" id="GO:0042158">
    <property type="term" value="P:lipoprotein biosynthetic process"/>
    <property type="evidence" value="ECO:0007669"/>
    <property type="project" value="UniProtKB-UniRule"/>
</dbReference>
<evidence type="ECO:0000256" key="7">
    <source>
        <dbReference type="HAMAP-Rule" id="MF_01147"/>
    </source>
</evidence>
<feature type="transmembrane region" description="Helical" evidence="7">
    <location>
        <begin position="199"/>
        <end position="218"/>
    </location>
</feature>
<keyword evidence="5 7" id="KW-1133">Transmembrane helix</keyword>
<evidence type="ECO:0000256" key="6">
    <source>
        <dbReference type="ARBA" id="ARBA00023136"/>
    </source>
</evidence>
<keyword evidence="7" id="KW-0997">Cell inner membrane</keyword>
<keyword evidence="8" id="KW-0449">Lipoprotein</keyword>
<dbReference type="STRING" id="706587.Desti_1016"/>
<dbReference type="PROSITE" id="PS01311">
    <property type="entry name" value="LGT"/>
    <property type="match status" value="1"/>
</dbReference>
<evidence type="ECO:0000313" key="9">
    <source>
        <dbReference type="Proteomes" id="UP000006055"/>
    </source>
</evidence>
<protein>
    <recommendedName>
        <fullName evidence="7">Phosphatidylglycerol--prolipoprotein diacylglyceryl transferase</fullName>
        <ecNumber evidence="7">2.5.1.145</ecNumber>
    </recommendedName>
</protein>
<dbReference type="EC" id="2.5.1.145" evidence="7"/>
<dbReference type="OrthoDB" id="871140at2"/>
<dbReference type="EMBL" id="CP003360">
    <property type="protein sequence ID" value="AFM23733.1"/>
    <property type="molecule type" value="Genomic_DNA"/>
</dbReference>
<comment type="pathway">
    <text evidence="7">Protein modification; lipoprotein biosynthesis (diacylglyceryl transfer).</text>
</comment>